<dbReference type="Pfam" id="PF00734">
    <property type="entry name" value="CBM_1"/>
    <property type="match status" value="2"/>
</dbReference>
<sequence length="322" mass="34912">MVLKLSLRPRTTLPSVGLEPKNIRSRSIAQSRHKSIFDLSLTTMKAALILALASTVVANTLEAETKVVDVWGQCGGKNYNGDKACGSGNYCKVINEWYSQCQPGGNGQVGVWGQCGGKDYKGATQCTSGNTCKTWNEWYAQCIPGNATPTTTAPASKGSAVSPPLNWVQVDGVCYTKVDGDNDTTTSGILSYEACIAEAGKRGKLYANWKDNQCTVLQTVYSYTLDKGCKGAAKYNLDKWQCSGNHDFWGNDVGQAQTRFDRCLDSCENFNEGGKKCNAATWVRNPGSEYGVCFFKAFDDRNKRPSINDLGAIACNRLASSQ</sequence>
<evidence type="ECO:0000256" key="1">
    <source>
        <dbReference type="ARBA" id="ARBA00022729"/>
    </source>
</evidence>
<dbReference type="SUPFAM" id="SSF57180">
    <property type="entry name" value="Cellulose-binding domain"/>
    <property type="match status" value="2"/>
</dbReference>
<dbReference type="PROSITE" id="PS00562">
    <property type="entry name" value="CBM1_1"/>
    <property type="match status" value="2"/>
</dbReference>
<proteinExistence type="predicted"/>
<protein>
    <recommendedName>
        <fullName evidence="2">CBM1 domain-containing protein</fullName>
    </recommendedName>
</protein>
<evidence type="ECO:0000313" key="4">
    <source>
        <dbReference type="Proteomes" id="UP000030762"/>
    </source>
</evidence>
<dbReference type="SMART" id="SM00236">
    <property type="entry name" value="fCBD"/>
    <property type="match status" value="2"/>
</dbReference>
<keyword evidence="1" id="KW-0732">Signal</keyword>
<keyword evidence="4" id="KW-1185">Reference proteome</keyword>
<dbReference type="RefSeq" id="XP_008616110.1">
    <property type="nucleotide sequence ID" value="XM_008617888.1"/>
</dbReference>
<dbReference type="AlphaFoldDB" id="T0RKV1"/>
<feature type="domain" description="CBM1" evidence="2">
    <location>
        <begin position="107"/>
        <end position="143"/>
    </location>
</feature>
<dbReference type="InterPro" id="IPR000254">
    <property type="entry name" value="CBD"/>
</dbReference>
<dbReference type="InParanoid" id="T0RKV1"/>
<dbReference type="EMBL" id="JH767175">
    <property type="protein sequence ID" value="EQC30517.1"/>
    <property type="molecule type" value="Genomic_DNA"/>
</dbReference>
<dbReference type="GO" id="GO:0030248">
    <property type="term" value="F:cellulose binding"/>
    <property type="evidence" value="ECO:0007669"/>
    <property type="project" value="InterPro"/>
</dbReference>
<evidence type="ECO:0000259" key="2">
    <source>
        <dbReference type="PROSITE" id="PS51164"/>
    </source>
</evidence>
<dbReference type="PROSITE" id="PS51164">
    <property type="entry name" value="CBM1_2"/>
    <property type="match status" value="2"/>
</dbReference>
<dbReference type="GO" id="GO:0005576">
    <property type="term" value="C:extracellular region"/>
    <property type="evidence" value="ECO:0007669"/>
    <property type="project" value="InterPro"/>
</dbReference>
<evidence type="ECO:0000313" key="3">
    <source>
        <dbReference type="EMBL" id="EQC30517.1"/>
    </source>
</evidence>
<dbReference type="OrthoDB" id="58969at2759"/>
<dbReference type="STRING" id="1156394.T0RKV1"/>
<dbReference type="GeneID" id="19952561"/>
<feature type="domain" description="CBM1" evidence="2">
    <location>
        <begin position="66"/>
        <end position="102"/>
    </location>
</feature>
<dbReference type="GO" id="GO:0005975">
    <property type="term" value="P:carbohydrate metabolic process"/>
    <property type="evidence" value="ECO:0007669"/>
    <property type="project" value="InterPro"/>
</dbReference>
<dbReference type="VEuPathDB" id="FungiDB:SDRG_11834"/>
<dbReference type="InterPro" id="IPR035971">
    <property type="entry name" value="CBD_sf"/>
</dbReference>
<gene>
    <name evidence="3" type="ORF">SDRG_11834</name>
</gene>
<name>T0RKV1_SAPDV</name>
<accession>T0RKV1</accession>
<dbReference type="OMA" id="NQCTVLQ"/>
<dbReference type="Proteomes" id="UP000030762">
    <property type="component" value="Unassembled WGS sequence"/>
</dbReference>
<organism evidence="3 4">
    <name type="scientific">Saprolegnia diclina (strain VS20)</name>
    <dbReference type="NCBI Taxonomy" id="1156394"/>
    <lineage>
        <taxon>Eukaryota</taxon>
        <taxon>Sar</taxon>
        <taxon>Stramenopiles</taxon>
        <taxon>Oomycota</taxon>
        <taxon>Saprolegniomycetes</taxon>
        <taxon>Saprolegniales</taxon>
        <taxon>Saprolegniaceae</taxon>
        <taxon>Saprolegnia</taxon>
    </lineage>
</organism>
<reference evidence="3 4" key="1">
    <citation type="submission" date="2012-04" db="EMBL/GenBank/DDBJ databases">
        <title>The Genome Sequence of Saprolegnia declina VS20.</title>
        <authorList>
            <consortium name="The Broad Institute Genome Sequencing Platform"/>
            <person name="Russ C."/>
            <person name="Nusbaum C."/>
            <person name="Tyler B."/>
            <person name="van West P."/>
            <person name="Dieguez-Uribeondo J."/>
            <person name="de Bruijn I."/>
            <person name="Tripathy S."/>
            <person name="Jiang R."/>
            <person name="Young S.K."/>
            <person name="Zeng Q."/>
            <person name="Gargeya S."/>
            <person name="Fitzgerald M."/>
            <person name="Haas B."/>
            <person name="Abouelleil A."/>
            <person name="Alvarado L."/>
            <person name="Arachchi H.M."/>
            <person name="Berlin A."/>
            <person name="Chapman S.B."/>
            <person name="Goldberg J."/>
            <person name="Griggs A."/>
            <person name="Gujja S."/>
            <person name="Hansen M."/>
            <person name="Howarth C."/>
            <person name="Imamovic A."/>
            <person name="Larimer J."/>
            <person name="McCowen C."/>
            <person name="Montmayeur A."/>
            <person name="Murphy C."/>
            <person name="Neiman D."/>
            <person name="Pearson M."/>
            <person name="Priest M."/>
            <person name="Roberts A."/>
            <person name="Saif S."/>
            <person name="Shea T."/>
            <person name="Sisk P."/>
            <person name="Sykes S."/>
            <person name="Wortman J."/>
            <person name="Nusbaum C."/>
            <person name="Birren B."/>
        </authorList>
    </citation>
    <scope>NUCLEOTIDE SEQUENCE [LARGE SCALE GENOMIC DNA]</scope>
    <source>
        <strain evidence="3 4">VS20</strain>
    </source>
</reference>